<reference evidence="1 2" key="1">
    <citation type="submission" date="2017-07" db="EMBL/GenBank/DDBJ databases">
        <title>Genomes of Fischerella (Mastigocladus) sp. strains.</title>
        <authorList>
            <person name="Miller S.R."/>
        </authorList>
    </citation>
    <scope>NUCLEOTIDE SEQUENCE [LARGE SCALE GENOMIC DNA]</scope>
    <source>
        <strain evidence="1 2">CCMEE 5318</strain>
    </source>
</reference>
<dbReference type="RefSeq" id="WP_102182398.1">
    <property type="nucleotide sequence ID" value="NZ_NMQE01000510.1"/>
</dbReference>
<keyword evidence="1" id="KW-0378">Hydrolase</keyword>
<dbReference type="GO" id="GO:0009307">
    <property type="term" value="P:DNA restriction-modification system"/>
    <property type="evidence" value="ECO:0007669"/>
    <property type="project" value="InterPro"/>
</dbReference>
<evidence type="ECO:0000313" key="1">
    <source>
        <dbReference type="EMBL" id="PMB20453.1"/>
    </source>
</evidence>
<protein>
    <submittedName>
        <fullName evidence="1">MjaI family restriction endonuclease</fullName>
    </submittedName>
</protein>
<dbReference type="EMBL" id="NMQE01000510">
    <property type="protein sequence ID" value="PMB20453.1"/>
    <property type="molecule type" value="Genomic_DNA"/>
</dbReference>
<sequence>MAGKEWILNQAFNRWQFNRPKYVGKLSEAIRACAPSSIEEWVQYYQEHVRPSGEMLGTSMQEHLEEIGRRLYIKISEQLHAEIRSITEDDCIAYVRDVVIRRTYEGYVTEKETVYEQLEEQLGVDLKPAPDEWDRKYNVDFYIEVGKRFIGIQIKPTTYKQTPEPFKWQKWLQDAHREFESQFGGKVFDCVFCN</sequence>
<dbReference type="Pfam" id="PF09568">
    <property type="entry name" value="RE_MjaI"/>
    <property type="match status" value="1"/>
</dbReference>
<evidence type="ECO:0000313" key="2">
    <source>
        <dbReference type="Proteomes" id="UP000235081"/>
    </source>
</evidence>
<keyword evidence="1" id="KW-0255">Endonuclease</keyword>
<gene>
    <name evidence="1" type="ORF">CEN46_16535</name>
</gene>
<organism evidence="1 2">
    <name type="scientific">Fischerella thermalis CCMEE 5318</name>
    <dbReference type="NCBI Taxonomy" id="2019666"/>
    <lineage>
        <taxon>Bacteria</taxon>
        <taxon>Bacillati</taxon>
        <taxon>Cyanobacteriota</taxon>
        <taxon>Cyanophyceae</taxon>
        <taxon>Nostocales</taxon>
        <taxon>Hapalosiphonaceae</taxon>
        <taxon>Fischerella</taxon>
    </lineage>
</organism>
<name>A0A2N6LC79_9CYAN</name>
<proteinExistence type="predicted"/>
<dbReference type="GO" id="GO:0003677">
    <property type="term" value="F:DNA binding"/>
    <property type="evidence" value="ECO:0007669"/>
    <property type="project" value="InterPro"/>
</dbReference>
<dbReference type="GO" id="GO:0009036">
    <property type="term" value="F:type II site-specific deoxyribonuclease activity"/>
    <property type="evidence" value="ECO:0007669"/>
    <property type="project" value="InterPro"/>
</dbReference>
<keyword evidence="1" id="KW-0540">Nuclease</keyword>
<feature type="non-terminal residue" evidence="1">
    <location>
        <position position="194"/>
    </location>
</feature>
<comment type="caution">
    <text evidence="1">The sequence shown here is derived from an EMBL/GenBank/DDBJ whole genome shotgun (WGS) entry which is preliminary data.</text>
</comment>
<dbReference type="Proteomes" id="UP000235081">
    <property type="component" value="Unassembled WGS sequence"/>
</dbReference>
<dbReference type="AlphaFoldDB" id="A0A2N6LC79"/>
<dbReference type="InterPro" id="IPR019068">
    <property type="entry name" value="Restrct_endonuc_II_MjaI"/>
</dbReference>
<accession>A0A2N6LC79</accession>